<evidence type="ECO:0000256" key="1">
    <source>
        <dbReference type="SAM" id="SignalP"/>
    </source>
</evidence>
<sequence>MFRKNTIISSLLLSSLSFSVFAEDRILIKGVNIFDGTTNGLASDMDVLIEGNTIKTISKGIAAQESDTIVEGDGRTLTPGFIDAHVHLSLQLGFSEMMVADEYRFAIGQVEESEAMLLRGFTTARDMGGNTFSLKKAIDQEIIQGPRIYPSGGVLTQTGGHADYRMPNSLPKLHTTDPDPFVRGGHTEIVDGQPQVLTGAREQLRKGASQVKLLVGGGAASPTDPLDVTQFLPEEVEVAVKAAQNWNTYVAAHVYNNHGIRMALDAGVQSIEHANFINEENMDLLIEKDAWLSVQTLVYINTPAGVNDAQKAKFAQAFEGLDNTFSLIKKKGYKKVAFGTDVIGDHALMSRQNEEFTNRSKWFSNYEILRQATSGNAELLAMSGPRNPYPGKLGVVKEGALADLILIDGNPLEDLSVLSNPSANFHLIMKNGNIYKNTTIN</sequence>
<dbReference type="InterPro" id="IPR006680">
    <property type="entry name" value="Amidohydro-rel"/>
</dbReference>
<comment type="caution">
    <text evidence="3">The sequence shown here is derived from an EMBL/GenBank/DDBJ whole genome shotgun (WGS) entry which is preliminary data.</text>
</comment>
<evidence type="ECO:0000313" key="3">
    <source>
        <dbReference type="EMBL" id="GEM79515.1"/>
    </source>
</evidence>
<name>A0A511QQ92_9VIBR</name>
<feature type="chain" id="PRO_5021920124" evidence="1">
    <location>
        <begin position="23"/>
        <end position="441"/>
    </location>
</feature>
<reference evidence="3 4" key="1">
    <citation type="submission" date="2019-07" db="EMBL/GenBank/DDBJ databases">
        <title>Whole genome shotgun sequence of Vibrio superstes NBRC 103154.</title>
        <authorList>
            <person name="Hosoyama A."/>
            <person name="Uohara A."/>
            <person name="Ohji S."/>
            <person name="Ichikawa N."/>
        </authorList>
    </citation>
    <scope>NUCLEOTIDE SEQUENCE [LARGE SCALE GENOMIC DNA]</scope>
    <source>
        <strain evidence="3 4">NBRC 103154</strain>
    </source>
</reference>
<evidence type="ECO:0000259" key="2">
    <source>
        <dbReference type="Pfam" id="PF01979"/>
    </source>
</evidence>
<dbReference type="InterPro" id="IPR032466">
    <property type="entry name" value="Metal_Hydrolase"/>
</dbReference>
<dbReference type="EMBL" id="BJXK01000006">
    <property type="protein sequence ID" value="GEM79515.1"/>
    <property type="molecule type" value="Genomic_DNA"/>
</dbReference>
<dbReference type="PANTHER" id="PTHR43135:SF3">
    <property type="entry name" value="ALPHA-D-RIBOSE 1-METHYLPHOSPHONATE 5-TRIPHOSPHATE DIPHOSPHATASE"/>
    <property type="match status" value="1"/>
</dbReference>
<accession>A0A511QQ92</accession>
<protein>
    <submittedName>
        <fullName evidence="3">Hydrolase</fullName>
    </submittedName>
</protein>
<dbReference type="AlphaFoldDB" id="A0A511QQ92"/>
<evidence type="ECO:0000313" key="4">
    <source>
        <dbReference type="Proteomes" id="UP000321113"/>
    </source>
</evidence>
<feature type="domain" description="Amidohydrolase-related" evidence="2">
    <location>
        <begin position="76"/>
        <end position="434"/>
    </location>
</feature>
<dbReference type="InterPro" id="IPR011059">
    <property type="entry name" value="Metal-dep_hydrolase_composite"/>
</dbReference>
<dbReference type="GO" id="GO:0016810">
    <property type="term" value="F:hydrolase activity, acting on carbon-nitrogen (but not peptide) bonds"/>
    <property type="evidence" value="ECO:0007669"/>
    <property type="project" value="InterPro"/>
</dbReference>
<organism evidence="3 4">
    <name type="scientific">Vibrio superstes NBRC 103154</name>
    <dbReference type="NCBI Taxonomy" id="1219062"/>
    <lineage>
        <taxon>Bacteria</taxon>
        <taxon>Pseudomonadati</taxon>
        <taxon>Pseudomonadota</taxon>
        <taxon>Gammaproteobacteria</taxon>
        <taxon>Vibrionales</taxon>
        <taxon>Vibrionaceae</taxon>
        <taxon>Vibrio</taxon>
    </lineage>
</organism>
<dbReference type="CDD" id="cd01299">
    <property type="entry name" value="Met_dep_hydrolase_A"/>
    <property type="match status" value="1"/>
</dbReference>
<dbReference type="InterPro" id="IPR051781">
    <property type="entry name" value="Metallo-dep_Hydrolase"/>
</dbReference>
<keyword evidence="4" id="KW-1185">Reference proteome</keyword>
<dbReference type="InterPro" id="IPR057744">
    <property type="entry name" value="OTAase-like"/>
</dbReference>
<proteinExistence type="predicted"/>
<keyword evidence="3" id="KW-0378">Hydrolase</keyword>
<dbReference type="RefSeq" id="WP_162892847.1">
    <property type="nucleotide sequence ID" value="NZ_BJXK01000006.1"/>
</dbReference>
<feature type="signal peptide" evidence="1">
    <location>
        <begin position="1"/>
        <end position="22"/>
    </location>
</feature>
<dbReference type="SUPFAM" id="SSF51556">
    <property type="entry name" value="Metallo-dependent hydrolases"/>
    <property type="match status" value="1"/>
</dbReference>
<dbReference type="Pfam" id="PF01979">
    <property type="entry name" value="Amidohydro_1"/>
    <property type="match status" value="1"/>
</dbReference>
<dbReference type="PANTHER" id="PTHR43135">
    <property type="entry name" value="ALPHA-D-RIBOSE 1-METHYLPHOSPHONATE 5-TRIPHOSPHATE DIPHOSPHATASE"/>
    <property type="match status" value="1"/>
</dbReference>
<gene>
    <name evidence="3" type="ORF">VSU01S_17600</name>
</gene>
<dbReference type="SUPFAM" id="SSF51338">
    <property type="entry name" value="Composite domain of metallo-dependent hydrolases"/>
    <property type="match status" value="2"/>
</dbReference>
<dbReference type="Proteomes" id="UP000321113">
    <property type="component" value="Unassembled WGS sequence"/>
</dbReference>
<keyword evidence="1" id="KW-0732">Signal</keyword>
<dbReference type="Gene3D" id="2.30.40.10">
    <property type="entry name" value="Urease, subunit C, domain 1"/>
    <property type="match status" value="1"/>
</dbReference>
<dbReference type="Gene3D" id="3.20.20.140">
    <property type="entry name" value="Metal-dependent hydrolases"/>
    <property type="match status" value="1"/>
</dbReference>